<feature type="transmembrane region" description="Helical" evidence="1">
    <location>
        <begin position="167"/>
        <end position="197"/>
    </location>
</feature>
<reference evidence="3" key="1">
    <citation type="journal article" date="2019" name="Int. J. Syst. Evol. Microbiol.">
        <title>The Global Catalogue of Microorganisms (GCM) 10K type strain sequencing project: providing services to taxonomists for standard genome sequencing and annotation.</title>
        <authorList>
            <consortium name="The Broad Institute Genomics Platform"/>
            <consortium name="The Broad Institute Genome Sequencing Center for Infectious Disease"/>
            <person name="Wu L."/>
            <person name="Ma J."/>
        </authorList>
    </citation>
    <scope>NUCLEOTIDE SEQUENCE [LARGE SCALE GENOMIC DNA]</scope>
    <source>
        <strain evidence="3">CGMCC 1.12192</strain>
    </source>
</reference>
<accession>A0ABV9R5R0</accession>
<feature type="transmembrane region" description="Helical" evidence="1">
    <location>
        <begin position="99"/>
        <end position="120"/>
    </location>
</feature>
<dbReference type="Proteomes" id="UP001595960">
    <property type="component" value="Unassembled WGS sequence"/>
</dbReference>
<name>A0ABV9R5R0_9MICO</name>
<keyword evidence="3" id="KW-1185">Reference proteome</keyword>
<gene>
    <name evidence="2" type="ORF">ACFPER_09675</name>
</gene>
<evidence type="ECO:0000313" key="3">
    <source>
        <dbReference type="Proteomes" id="UP001595960"/>
    </source>
</evidence>
<protein>
    <recommendedName>
        <fullName evidence="4">DUF2157 domain-containing protein</fullName>
    </recommendedName>
</protein>
<feature type="transmembrane region" description="Helical" evidence="1">
    <location>
        <begin position="132"/>
        <end position="155"/>
    </location>
</feature>
<organism evidence="2 3">
    <name type="scientific">Agromyces aurantiacus</name>
    <dbReference type="NCBI Taxonomy" id="165814"/>
    <lineage>
        <taxon>Bacteria</taxon>
        <taxon>Bacillati</taxon>
        <taxon>Actinomycetota</taxon>
        <taxon>Actinomycetes</taxon>
        <taxon>Micrococcales</taxon>
        <taxon>Microbacteriaceae</taxon>
        <taxon>Agromyces</taxon>
    </lineage>
</organism>
<evidence type="ECO:0008006" key="4">
    <source>
        <dbReference type="Google" id="ProtNLM"/>
    </source>
</evidence>
<evidence type="ECO:0000313" key="2">
    <source>
        <dbReference type="EMBL" id="MFC4829058.1"/>
    </source>
</evidence>
<dbReference type="RefSeq" id="WP_204392477.1">
    <property type="nucleotide sequence ID" value="NZ_JAFBBW010000001.1"/>
</dbReference>
<evidence type="ECO:0000256" key="1">
    <source>
        <dbReference type="SAM" id="Phobius"/>
    </source>
</evidence>
<feature type="transmembrane region" description="Helical" evidence="1">
    <location>
        <begin position="203"/>
        <end position="223"/>
    </location>
</feature>
<dbReference type="EMBL" id="JBHSJC010000001">
    <property type="protein sequence ID" value="MFC4829058.1"/>
    <property type="molecule type" value="Genomic_DNA"/>
</dbReference>
<keyword evidence="1" id="KW-1133">Transmembrane helix</keyword>
<sequence>MTGRNERVVERAARATLHWTLRYTGGVDPTVAGRRQEEILSDLHEHTTWAAEAGISPRATARSMRARMLRGIPADLDWRRAQLSGREGIRWSLPRVDGLLSAAVVMIGIVQVAVGAFIAARQVRAQMIDDIAFVPNAVAFTIALGSVALVATALLGPRRTRHWGSAMLAVTGVLIFAQSVEALYHLSATALVVIIGVPWLEPAAYVIGIGVAIICLAATAQWATPARRIPAASTASLPAGEEPR</sequence>
<proteinExistence type="predicted"/>
<keyword evidence="1" id="KW-0472">Membrane</keyword>
<keyword evidence="1" id="KW-0812">Transmembrane</keyword>
<comment type="caution">
    <text evidence="2">The sequence shown here is derived from an EMBL/GenBank/DDBJ whole genome shotgun (WGS) entry which is preliminary data.</text>
</comment>